<dbReference type="AlphaFoldDB" id="A0A1H3NLH1"/>
<gene>
    <name evidence="1" type="ORF">SAMN05660209_03996</name>
</gene>
<organism evidence="1 2">
    <name type="scientific">Geodermatophilus africanus</name>
    <dbReference type="NCBI Taxonomy" id="1137993"/>
    <lineage>
        <taxon>Bacteria</taxon>
        <taxon>Bacillati</taxon>
        <taxon>Actinomycetota</taxon>
        <taxon>Actinomycetes</taxon>
        <taxon>Geodermatophilales</taxon>
        <taxon>Geodermatophilaceae</taxon>
        <taxon>Geodermatophilus</taxon>
    </lineage>
</organism>
<evidence type="ECO:0000313" key="1">
    <source>
        <dbReference type="EMBL" id="SDY89275.1"/>
    </source>
</evidence>
<protein>
    <submittedName>
        <fullName evidence="1">Uncharacterized protein</fullName>
    </submittedName>
</protein>
<reference evidence="2" key="1">
    <citation type="submission" date="2016-10" db="EMBL/GenBank/DDBJ databases">
        <authorList>
            <person name="Varghese N."/>
            <person name="Submissions S."/>
        </authorList>
    </citation>
    <scope>NUCLEOTIDE SEQUENCE [LARGE SCALE GENOMIC DNA]</scope>
    <source>
        <strain evidence="2">DSM 45422</strain>
    </source>
</reference>
<proteinExistence type="predicted"/>
<dbReference type="STRING" id="1137993.SAMN05660209_03996"/>
<keyword evidence="2" id="KW-1185">Reference proteome</keyword>
<dbReference type="RefSeq" id="WP_211517193.1">
    <property type="nucleotide sequence ID" value="NZ_FNOT01000013.1"/>
</dbReference>
<accession>A0A1H3NLH1</accession>
<evidence type="ECO:0000313" key="2">
    <source>
        <dbReference type="Proteomes" id="UP000198921"/>
    </source>
</evidence>
<name>A0A1H3NLH1_9ACTN</name>
<dbReference type="EMBL" id="FNOT01000013">
    <property type="protein sequence ID" value="SDY89275.1"/>
    <property type="molecule type" value="Genomic_DNA"/>
</dbReference>
<dbReference type="Proteomes" id="UP000198921">
    <property type="component" value="Unassembled WGS sequence"/>
</dbReference>
<sequence>MSPATTRVIIIAEALHDTASEDVARLVATLADALAATWPAEPVTAHLSAERPAFT</sequence>